<gene>
    <name evidence="1" type="ORF">GYMLUDRAFT_596571</name>
</gene>
<accession>A0A0D0CE78</accession>
<dbReference type="HOGENOM" id="CLU_123440_0_0_1"/>
<sequence>MGVDMGFDLFPPLQNTDSDNEDWADFLSHVIAHYKKEKDGDMTINADGDVVISQGEHPALLRKGYCFLRFSSKLTHSGNVLKYLREVRGFAEEHFGIRVS</sequence>
<evidence type="ECO:0000313" key="2">
    <source>
        <dbReference type="Proteomes" id="UP000053593"/>
    </source>
</evidence>
<dbReference type="OrthoDB" id="265717at2759"/>
<keyword evidence="2" id="KW-1185">Reference proteome</keyword>
<name>A0A0D0CE78_9AGAR</name>
<evidence type="ECO:0000313" key="1">
    <source>
        <dbReference type="EMBL" id="KIK60829.1"/>
    </source>
</evidence>
<protein>
    <submittedName>
        <fullName evidence="1">Uncharacterized protein</fullName>
    </submittedName>
</protein>
<dbReference type="Proteomes" id="UP000053593">
    <property type="component" value="Unassembled WGS sequence"/>
</dbReference>
<dbReference type="EMBL" id="KN834773">
    <property type="protein sequence ID" value="KIK60829.1"/>
    <property type="molecule type" value="Genomic_DNA"/>
</dbReference>
<reference evidence="1 2" key="1">
    <citation type="submission" date="2014-04" db="EMBL/GenBank/DDBJ databases">
        <title>Evolutionary Origins and Diversification of the Mycorrhizal Mutualists.</title>
        <authorList>
            <consortium name="DOE Joint Genome Institute"/>
            <consortium name="Mycorrhizal Genomics Consortium"/>
            <person name="Kohler A."/>
            <person name="Kuo A."/>
            <person name="Nagy L.G."/>
            <person name="Floudas D."/>
            <person name="Copeland A."/>
            <person name="Barry K.W."/>
            <person name="Cichocki N."/>
            <person name="Veneault-Fourrey C."/>
            <person name="LaButti K."/>
            <person name="Lindquist E.A."/>
            <person name="Lipzen A."/>
            <person name="Lundell T."/>
            <person name="Morin E."/>
            <person name="Murat C."/>
            <person name="Riley R."/>
            <person name="Ohm R."/>
            <person name="Sun H."/>
            <person name="Tunlid A."/>
            <person name="Henrissat B."/>
            <person name="Grigoriev I.V."/>
            <person name="Hibbett D.S."/>
            <person name="Martin F."/>
        </authorList>
    </citation>
    <scope>NUCLEOTIDE SEQUENCE [LARGE SCALE GENOMIC DNA]</scope>
    <source>
        <strain evidence="1 2">FD-317 M1</strain>
    </source>
</reference>
<dbReference type="AlphaFoldDB" id="A0A0D0CE78"/>
<organism evidence="1 2">
    <name type="scientific">Collybiopsis luxurians FD-317 M1</name>
    <dbReference type="NCBI Taxonomy" id="944289"/>
    <lineage>
        <taxon>Eukaryota</taxon>
        <taxon>Fungi</taxon>
        <taxon>Dikarya</taxon>
        <taxon>Basidiomycota</taxon>
        <taxon>Agaricomycotina</taxon>
        <taxon>Agaricomycetes</taxon>
        <taxon>Agaricomycetidae</taxon>
        <taxon>Agaricales</taxon>
        <taxon>Marasmiineae</taxon>
        <taxon>Omphalotaceae</taxon>
        <taxon>Collybiopsis</taxon>
        <taxon>Collybiopsis luxurians</taxon>
    </lineage>
</organism>
<proteinExistence type="predicted"/>